<name>A0AAJ7WTK8_PETMA</name>
<feature type="region of interest" description="Disordered" evidence="1">
    <location>
        <begin position="269"/>
        <end position="301"/>
    </location>
</feature>
<dbReference type="GeneID" id="116942044"/>
<dbReference type="InterPro" id="IPR043549">
    <property type="entry name" value="C2C4C/C2C4D"/>
</dbReference>
<dbReference type="PANTHER" id="PTHR46291:SF4">
    <property type="entry name" value="C2 CALCIUM-DEPENDENT DOMAIN-CONTAINING PROTEIN 4C-LIKE"/>
    <property type="match status" value="1"/>
</dbReference>
<evidence type="ECO:0000256" key="1">
    <source>
        <dbReference type="SAM" id="MobiDB-lite"/>
    </source>
</evidence>
<dbReference type="PANTHER" id="PTHR46291">
    <property type="entry name" value="C2 DOMAIN-CONTAINING PROTEIN"/>
    <property type="match status" value="1"/>
</dbReference>
<dbReference type="Proteomes" id="UP001318040">
    <property type="component" value="Chromosome 13"/>
</dbReference>
<evidence type="ECO:0000313" key="2">
    <source>
        <dbReference type="Proteomes" id="UP001318040"/>
    </source>
</evidence>
<accession>A0AAJ7WTK8</accession>
<evidence type="ECO:0000313" key="3">
    <source>
        <dbReference type="RefSeq" id="XP_032809480.1"/>
    </source>
</evidence>
<feature type="compositionally biased region" description="Basic residues" evidence="1">
    <location>
        <begin position="269"/>
        <end position="279"/>
    </location>
</feature>
<proteinExistence type="predicted"/>
<feature type="region of interest" description="Disordered" evidence="1">
    <location>
        <begin position="28"/>
        <end position="49"/>
    </location>
</feature>
<organism evidence="2 3">
    <name type="scientific">Petromyzon marinus</name>
    <name type="common">Sea lamprey</name>
    <dbReference type="NCBI Taxonomy" id="7757"/>
    <lineage>
        <taxon>Eukaryota</taxon>
        <taxon>Metazoa</taxon>
        <taxon>Chordata</taxon>
        <taxon>Craniata</taxon>
        <taxon>Vertebrata</taxon>
        <taxon>Cyclostomata</taxon>
        <taxon>Hyperoartia</taxon>
        <taxon>Petromyzontiformes</taxon>
        <taxon>Petromyzontidae</taxon>
        <taxon>Petromyzon</taxon>
    </lineage>
</organism>
<dbReference type="RefSeq" id="XP_032809480.1">
    <property type="nucleotide sequence ID" value="XM_032953589.1"/>
</dbReference>
<sequence length="301" mass="31940">MVPSQSRRASWREAANAAVMWNMIRSLKPPGKTSDEKTSLQQQQQQQQGKEAAAFGMVVTPGRIPQFIIPSLEVVLVVPPPATASAADAAGRDDATLGVPSLSRTLSQSDPVMRRRHGAKTASGSSAGDLLDASDPLMRAAMSLPHLPKSTTPYGFPTVTESPHTRRKESLYFESDHEEQGDACQMVAGEAAGTCGGTVVGGGGGGLPLYRSRSNPVPGQARCGAALAVDFELVASRAISWETIPALTVTPPDDGFFKKPKTRFRGLIRKHLPSIKRMKQGSGGAKNKEASQEPGDSRGRE</sequence>
<reference evidence="3" key="1">
    <citation type="submission" date="2025-08" db="UniProtKB">
        <authorList>
            <consortium name="RefSeq"/>
        </authorList>
    </citation>
    <scope>IDENTIFICATION</scope>
    <source>
        <tissue evidence="3">Sperm</tissue>
    </source>
</reference>
<dbReference type="AlphaFoldDB" id="A0AAJ7WTK8"/>
<feature type="compositionally biased region" description="Basic and acidic residues" evidence="1">
    <location>
        <begin position="286"/>
        <end position="301"/>
    </location>
</feature>
<gene>
    <name evidence="3" type="primary">LOC116942044</name>
</gene>
<dbReference type="KEGG" id="pmrn:116942044"/>
<protein>
    <submittedName>
        <fullName evidence="3">Uncharacterized protein LOC116942044</fullName>
    </submittedName>
</protein>
<feature type="region of interest" description="Disordered" evidence="1">
    <location>
        <begin position="85"/>
        <end position="130"/>
    </location>
</feature>
<keyword evidence="2" id="KW-1185">Reference proteome</keyword>